<evidence type="ECO:0000256" key="10">
    <source>
        <dbReference type="PROSITE-ProRule" id="PRU00221"/>
    </source>
</evidence>
<keyword evidence="5" id="KW-0677">Repeat</keyword>
<dbReference type="InterPro" id="IPR056150">
    <property type="entry name" value="WD40_CDC20-Fz"/>
</dbReference>
<dbReference type="FunFam" id="2.130.10.10:FF:000025">
    <property type="entry name" value="FIZZY-related 2 isoform 1"/>
    <property type="match status" value="1"/>
</dbReference>
<sequence length="1139" mass="129170">MDPEYEHRLLRQINIQNDNLSPVKSTHVLHCRTPTGSPLSSPSKLGDRFIPTRAGANWNINFHRINENEKSPSQNRKSKDATSDNIKADGLAYSALLKNELLGAGIEKILDPQTEDRRLQPSTPEKKSLFMYSLNTKRSSPDNSTNISPYSLSPVSNKSQKLLRSPRKPTRKISKIPFKVLDAPELQDDFYLNLVDWSSLNVLSVGLGTCVYLWSACTSQVTRLCDLSVEGDSVTSVGWSERGNMVAVGTHKGYVQIWDAGAGKKLFTLEGHTARVGALAWNADQLSSGSRDRMILQRDIRSPPLQSERRLQGHRQEVCGLKWSTDHQLLASGGNDNKLLVWNHSSLSPVQTYVDHLAAVKAIAWSPHQHGLLASGGGTADRCIRFWNTLTSQPLQCMDTGSQVCNLAWSKHANELVSTHGYSQNQILVWKYPALTQVAKLTGHSYRVLYLAMSPDGEAIVTGAGDETLRFWNVFSKTRMADRNLLQELKRWATKEFNLPPDSLPYDSYFKTLCVGTGKPIWNYVTQHVFQLRNVRIMRGNLQWYKVLQDKEMKQAEGQSEAAKQRELQRKIEQLKAEISHLDSQISGTEEQLATQEQSISRTWAQVEDSQRRELLLQAFRQSCVQGCKMLSDDTQKISGHCQALEQMARKAEMEVLFDEKSSSNSDGDKLNSKTTAEAQVLRQVRELCDDRVHFYQSLQESELKTAHSASKHVTREQRTAMFQYWLSAVESVLDGYPPNHVLSALQYLASREQKELEDKLHSLDVTRDVTALRFRYESNHLLDMSAEEDNELPPVKALLQDAWEEVEQSLLELAQTRSRVQQLKNQLQARRKEAEQEISVIADELHNDTLALSVVELELQCVMQAAARDHIRNRCIQLDQHARSRQEALRNLRSQWQSILDFRQLVVLRQEQIRGLIKGNSTAKTELIHLQRELQELIQSKLVPQFEDVTTAANSLRNSISKDVRQFGMVSLLALDCRTVEGIQRIPASSLSIHRLQSSTVSSLCQSLAFPLYMAPEELCLQARSQKLELRFLRQLLQLHSASLQKIQKETEMLHASDQKALLSRVVEDDQKLLKCLLPRVRGLTQRCAQGLSYGDQVKTAISYWWDQPAQHVLPMANKGGLTFQQWLQRWKLAANAS</sequence>
<feature type="repeat" description="WD" evidence="10">
    <location>
        <begin position="227"/>
        <end position="268"/>
    </location>
</feature>
<gene>
    <name evidence="14" type="ORF">SMAX5B_022427</name>
</gene>
<evidence type="ECO:0000256" key="2">
    <source>
        <dbReference type="ARBA" id="ARBA00006445"/>
    </source>
</evidence>
<dbReference type="GO" id="GO:0005813">
    <property type="term" value="C:centrosome"/>
    <property type="evidence" value="ECO:0007669"/>
    <property type="project" value="TreeGrafter"/>
</dbReference>
<evidence type="ECO:0000313" key="15">
    <source>
        <dbReference type="Proteomes" id="UP000246464"/>
    </source>
</evidence>
<dbReference type="PROSITE" id="PS00678">
    <property type="entry name" value="WD_REPEATS_1"/>
    <property type="match status" value="1"/>
</dbReference>
<feature type="repeat" description="WD" evidence="10">
    <location>
        <begin position="441"/>
        <end position="482"/>
    </location>
</feature>
<evidence type="ECO:0000256" key="12">
    <source>
        <dbReference type="SAM" id="MobiDB-lite"/>
    </source>
</evidence>
<evidence type="ECO:0000256" key="3">
    <source>
        <dbReference type="ARBA" id="ARBA00022574"/>
    </source>
</evidence>
<reference evidence="14 15" key="1">
    <citation type="submission" date="2017-12" db="EMBL/GenBank/DDBJ databases">
        <title>Integrating genomic resources of turbot (Scophthalmus maximus) in depth evaluation of genetic and physical mapping variation across individuals.</title>
        <authorList>
            <person name="Martinez P."/>
        </authorList>
    </citation>
    <scope>NUCLEOTIDE SEQUENCE [LARGE SCALE GENOMIC DNA]</scope>
</reference>
<evidence type="ECO:0000256" key="11">
    <source>
        <dbReference type="SAM" id="Coils"/>
    </source>
</evidence>
<evidence type="ECO:0000256" key="5">
    <source>
        <dbReference type="ARBA" id="ARBA00022737"/>
    </source>
</evidence>
<feature type="region of interest" description="Disordered" evidence="12">
    <location>
        <begin position="63"/>
        <end position="83"/>
    </location>
</feature>
<dbReference type="AlphaFoldDB" id="A0A2U9C3I1"/>
<feature type="repeat" description="WD" evidence="10">
    <location>
        <begin position="311"/>
        <end position="352"/>
    </location>
</feature>
<feature type="coiled-coil region" evidence="11">
    <location>
        <begin position="807"/>
        <end position="845"/>
    </location>
</feature>
<dbReference type="PANTHER" id="PTHR28588">
    <property type="entry name" value="HAUS AUGMIN-LIKE COMPLEX SUBUNIT 5"/>
    <property type="match status" value="1"/>
</dbReference>
<feature type="coiled-coil region" evidence="11">
    <location>
        <begin position="558"/>
        <end position="592"/>
    </location>
</feature>
<feature type="region of interest" description="Disordered" evidence="12">
    <location>
        <begin position="135"/>
        <end position="168"/>
    </location>
</feature>
<dbReference type="GO" id="GO:0051225">
    <property type="term" value="P:spindle assembly"/>
    <property type="evidence" value="ECO:0007669"/>
    <property type="project" value="InterPro"/>
</dbReference>
<organism evidence="14 15">
    <name type="scientific">Scophthalmus maximus</name>
    <name type="common">Turbot</name>
    <name type="synonym">Psetta maxima</name>
    <dbReference type="NCBI Taxonomy" id="52904"/>
    <lineage>
        <taxon>Eukaryota</taxon>
        <taxon>Metazoa</taxon>
        <taxon>Chordata</taxon>
        <taxon>Craniata</taxon>
        <taxon>Vertebrata</taxon>
        <taxon>Euteleostomi</taxon>
        <taxon>Actinopterygii</taxon>
        <taxon>Neopterygii</taxon>
        <taxon>Teleostei</taxon>
        <taxon>Neoteleostei</taxon>
        <taxon>Acanthomorphata</taxon>
        <taxon>Carangaria</taxon>
        <taxon>Pleuronectiformes</taxon>
        <taxon>Pleuronectoidei</taxon>
        <taxon>Scophthalmidae</taxon>
        <taxon>Scophthalmus</taxon>
    </lineage>
</organism>
<dbReference type="GO" id="GO:0051301">
    <property type="term" value="P:cell division"/>
    <property type="evidence" value="ECO:0007669"/>
    <property type="project" value="UniProtKB-KW"/>
</dbReference>
<keyword evidence="3 10" id="KW-0853">WD repeat</keyword>
<dbReference type="InterPro" id="IPR019775">
    <property type="entry name" value="WD40_repeat_CS"/>
</dbReference>
<dbReference type="Gene3D" id="2.130.10.10">
    <property type="entry name" value="YVTN repeat-like/Quinoprotein amine dehydrogenase"/>
    <property type="match status" value="1"/>
</dbReference>
<dbReference type="EMBL" id="CP026254">
    <property type="protein sequence ID" value="AWP10958.1"/>
    <property type="molecule type" value="Genomic_DNA"/>
</dbReference>
<dbReference type="PANTHER" id="PTHR28588:SF1">
    <property type="entry name" value="HAUS AUGMIN-LIKE COMPLEX SUBUNIT 5"/>
    <property type="match status" value="1"/>
</dbReference>
<keyword evidence="11" id="KW-0175">Coiled coil</keyword>
<evidence type="ECO:0000259" key="13">
    <source>
        <dbReference type="Pfam" id="PF24807"/>
    </source>
</evidence>
<dbReference type="SUPFAM" id="SSF50978">
    <property type="entry name" value="WD40 repeat-like"/>
    <property type="match status" value="1"/>
</dbReference>
<evidence type="ECO:0000256" key="6">
    <source>
        <dbReference type="ARBA" id="ARBA00022776"/>
    </source>
</evidence>
<dbReference type="GO" id="GO:0070652">
    <property type="term" value="C:HAUS complex"/>
    <property type="evidence" value="ECO:0007669"/>
    <property type="project" value="InterPro"/>
</dbReference>
<dbReference type="InterPro" id="IPR001680">
    <property type="entry name" value="WD40_rpt"/>
</dbReference>
<dbReference type="CDD" id="cd00200">
    <property type="entry name" value="WD40"/>
    <property type="match status" value="1"/>
</dbReference>
<evidence type="ECO:0000256" key="7">
    <source>
        <dbReference type="ARBA" id="ARBA00023306"/>
    </source>
</evidence>
<evidence type="ECO:0000313" key="14">
    <source>
        <dbReference type="EMBL" id="AWP10958.1"/>
    </source>
</evidence>
<dbReference type="InterPro" id="IPR029131">
    <property type="entry name" value="HAUS5"/>
</dbReference>
<dbReference type="SMART" id="SM00320">
    <property type="entry name" value="WD40"/>
    <property type="match status" value="6"/>
</dbReference>
<accession>A0A2U9C3I1</accession>
<keyword evidence="6" id="KW-0498">Mitosis</keyword>
<dbReference type="PROSITE" id="PS50294">
    <property type="entry name" value="WD_REPEATS_REGION"/>
    <property type="match status" value="2"/>
</dbReference>
<proteinExistence type="inferred from homology"/>
<dbReference type="InterPro" id="IPR015943">
    <property type="entry name" value="WD40/YVTN_repeat-like_dom_sf"/>
</dbReference>
<dbReference type="Pfam" id="PF14817">
    <property type="entry name" value="HAUS5"/>
    <property type="match status" value="1"/>
</dbReference>
<dbReference type="Proteomes" id="UP000246464">
    <property type="component" value="Chromosome 12"/>
</dbReference>
<name>A0A2U9C3I1_SCOMX</name>
<dbReference type="Pfam" id="PF24807">
    <property type="entry name" value="WD40_CDC20-Fz"/>
    <property type="match status" value="1"/>
</dbReference>
<comment type="pathway">
    <text evidence="1">Protein modification; protein ubiquitination.</text>
</comment>
<feature type="domain" description="CDC20/Fizzy WD40" evidence="13">
    <location>
        <begin position="181"/>
        <end position="472"/>
    </location>
</feature>
<evidence type="ECO:0000256" key="8">
    <source>
        <dbReference type="ARBA" id="ARBA00073600"/>
    </source>
</evidence>
<comment type="similarity">
    <text evidence="2">Belongs to the WD repeat CDC20/Fizzy family.</text>
</comment>
<keyword evidence="7" id="KW-0131">Cell cycle</keyword>
<evidence type="ECO:0000256" key="4">
    <source>
        <dbReference type="ARBA" id="ARBA00022618"/>
    </source>
</evidence>
<dbReference type="GO" id="GO:0007098">
    <property type="term" value="P:centrosome cycle"/>
    <property type="evidence" value="ECO:0007669"/>
    <property type="project" value="TreeGrafter"/>
</dbReference>
<feature type="compositionally biased region" description="Polar residues" evidence="12">
    <location>
        <begin position="135"/>
        <end position="162"/>
    </location>
</feature>
<keyword evidence="4" id="KW-0132">Cell division</keyword>
<keyword evidence="15" id="KW-1185">Reference proteome</keyword>
<evidence type="ECO:0000256" key="1">
    <source>
        <dbReference type="ARBA" id="ARBA00004906"/>
    </source>
</evidence>
<dbReference type="InterPro" id="IPR036322">
    <property type="entry name" value="WD40_repeat_dom_sf"/>
</dbReference>
<dbReference type="PROSITE" id="PS50082">
    <property type="entry name" value="WD_REPEATS_2"/>
    <property type="match status" value="3"/>
</dbReference>
<evidence type="ECO:0000256" key="9">
    <source>
        <dbReference type="ARBA" id="ARBA00081406"/>
    </source>
</evidence>
<protein>
    <recommendedName>
        <fullName evidence="8">Fizzy-related protein homolog</fullName>
    </recommendedName>
    <alternativeName>
        <fullName evidence="9">Cdh1/Hct1 homolog</fullName>
    </alternativeName>
</protein>